<sequence>MCLLQKMDRAPMDSYLRQGWKIFFNKMTCFQEQAVRKIKKGWNILNIPAFLFKNVLFKAFPNTWL</sequence>
<evidence type="ECO:0000313" key="1">
    <source>
        <dbReference type="EMBL" id="CCO24296.1"/>
    </source>
</evidence>
<reference evidence="1 2" key="1">
    <citation type="submission" date="2012-10" db="EMBL/GenBank/DDBJ databases">
        <authorList>
            <person name="Genoscope - CEA"/>
        </authorList>
    </citation>
    <scope>NUCLEOTIDE SEQUENCE [LARGE SCALE GENOMIC DNA]</scope>
    <source>
        <strain evidence="2">AM13 / DSM 14728</strain>
    </source>
</reference>
<dbReference type="KEGG" id="dhy:DESAM_22029"/>
<dbReference type="STRING" id="1121451.DESAM_22029"/>
<dbReference type="PATRIC" id="fig|1121451.3.peg.2252"/>
<dbReference type="HOGENOM" id="CLU_2842611_0_0_7"/>
<protein>
    <submittedName>
        <fullName evidence="1">Uncharacterized protein</fullName>
    </submittedName>
</protein>
<name>L0RFE5_9BACT</name>
<accession>L0RFE5</accession>
<dbReference type="Proteomes" id="UP000010808">
    <property type="component" value="Chromosome"/>
</dbReference>
<dbReference type="EMBL" id="FO203522">
    <property type="protein sequence ID" value="CCO24296.1"/>
    <property type="molecule type" value="Genomic_DNA"/>
</dbReference>
<dbReference type="AlphaFoldDB" id="L0RFE5"/>
<organism evidence="1 2">
    <name type="scientific">Maridesulfovibrio hydrothermalis AM13 = DSM 14728</name>
    <dbReference type="NCBI Taxonomy" id="1121451"/>
    <lineage>
        <taxon>Bacteria</taxon>
        <taxon>Pseudomonadati</taxon>
        <taxon>Thermodesulfobacteriota</taxon>
        <taxon>Desulfovibrionia</taxon>
        <taxon>Desulfovibrionales</taxon>
        <taxon>Desulfovibrionaceae</taxon>
        <taxon>Maridesulfovibrio</taxon>
    </lineage>
</organism>
<gene>
    <name evidence="1" type="ORF">DESAM_22029</name>
</gene>
<evidence type="ECO:0000313" key="2">
    <source>
        <dbReference type="Proteomes" id="UP000010808"/>
    </source>
</evidence>
<proteinExistence type="predicted"/>
<keyword evidence="2" id="KW-1185">Reference proteome</keyword>